<dbReference type="Pfam" id="PF01032">
    <property type="entry name" value="FecCD"/>
    <property type="match status" value="1"/>
</dbReference>
<dbReference type="KEGG" id="dtm:BJL86_2271"/>
<evidence type="ECO:0000256" key="8">
    <source>
        <dbReference type="SAM" id="Phobius"/>
    </source>
</evidence>
<comment type="similarity">
    <text evidence="2">Belongs to the binding-protein-dependent transport system permease family. FecCD subfamily.</text>
</comment>
<name>A0A173LL63_9ACTN</name>
<dbReference type="InterPro" id="IPR037294">
    <property type="entry name" value="ABC_BtuC-like"/>
</dbReference>
<dbReference type="STRING" id="499555.BJL86_2271"/>
<reference evidence="9 10" key="1">
    <citation type="submission" date="2016-06" db="EMBL/GenBank/DDBJ databases">
        <title>Complete genome sequence of a saline-alkali tolerant type strain Dietzia timorensis ID05-A0528T.</title>
        <authorList>
            <person name="Wu X."/>
        </authorList>
    </citation>
    <scope>NUCLEOTIDE SEQUENCE [LARGE SCALE GENOMIC DNA]</scope>
    <source>
        <strain evidence="9 10">ID05-A0528</strain>
    </source>
</reference>
<feature type="transmembrane region" description="Helical" evidence="8">
    <location>
        <begin position="285"/>
        <end position="303"/>
    </location>
</feature>
<keyword evidence="5 8" id="KW-0812">Transmembrane</keyword>
<dbReference type="GO" id="GO:0005886">
    <property type="term" value="C:plasma membrane"/>
    <property type="evidence" value="ECO:0007669"/>
    <property type="project" value="UniProtKB-SubCell"/>
</dbReference>
<proteinExistence type="inferred from homology"/>
<evidence type="ECO:0000313" key="9">
    <source>
        <dbReference type="EMBL" id="ANI93035.1"/>
    </source>
</evidence>
<gene>
    <name evidence="9" type="ORF">BJL86_2271</name>
</gene>
<protein>
    <submittedName>
        <fullName evidence="9">Putative siderophore transport system permease protein YfhA</fullName>
    </submittedName>
</protein>
<evidence type="ECO:0000256" key="1">
    <source>
        <dbReference type="ARBA" id="ARBA00004651"/>
    </source>
</evidence>
<dbReference type="RefSeq" id="WP_231887257.1">
    <property type="nucleotide sequence ID" value="NZ_CP015961.1"/>
</dbReference>
<keyword evidence="3" id="KW-0813">Transport</keyword>
<keyword evidence="10" id="KW-1185">Reference proteome</keyword>
<dbReference type="InterPro" id="IPR000522">
    <property type="entry name" value="ABC_transptr_permease_BtuC"/>
</dbReference>
<evidence type="ECO:0000313" key="10">
    <source>
        <dbReference type="Proteomes" id="UP000186104"/>
    </source>
</evidence>
<feature type="transmembrane region" description="Helical" evidence="8">
    <location>
        <begin position="315"/>
        <end position="336"/>
    </location>
</feature>
<dbReference type="SUPFAM" id="SSF81345">
    <property type="entry name" value="ABC transporter involved in vitamin B12 uptake, BtuC"/>
    <property type="match status" value="1"/>
</dbReference>
<comment type="subcellular location">
    <subcellularLocation>
        <location evidence="1">Cell membrane</location>
        <topology evidence="1">Multi-pass membrane protein</topology>
    </subcellularLocation>
</comment>
<feature type="transmembrane region" description="Helical" evidence="8">
    <location>
        <begin position="153"/>
        <end position="175"/>
    </location>
</feature>
<dbReference type="PANTHER" id="PTHR30472">
    <property type="entry name" value="FERRIC ENTEROBACTIN TRANSPORT SYSTEM PERMEASE PROTEIN"/>
    <property type="match status" value="1"/>
</dbReference>
<evidence type="ECO:0000256" key="7">
    <source>
        <dbReference type="ARBA" id="ARBA00023136"/>
    </source>
</evidence>
<evidence type="ECO:0000256" key="3">
    <source>
        <dbReference type="ARBA" id="ARBA00022448"/>
    </source>
</evidence>
<dbReference type="CDD" id="cd06550">
    <property type="entry name" value="TM_ABC_iron-siderophores_like"/>
    <property type="match status" value="1"/>
</dbReference>
<evidence type="ECO:0000256" key="4">
    <source>
        <dbReference type="ARBA" id="ARBA00022475"/>
    </source>
</evidence>
<keyword evidence="6 8" id="KW-1133">Transmembrane helix</keyword>
<feature type="transmembrane region" description="Helical" evidence="8">
    <location>
        <begin position="244"/>
        <end position="265"/>
    </location>
</feature>
<dbReference type="PANTHER" id="PTHR30472:SF1">
    <property type="entry name" value="FE(3+) DICITRATE TRANSPORT SYSTEM PERMEASE PROTEIN FECC-RELATED"/>
    <property type="match status" value="1"/>
</dbReference>
<keyword evidence="4" id="KW-1003">Cell membrane</keyword>
<evidence type="ECO:0000256" key="5">
    <source>
        <dbReference type="ARBA" id="ARBA00022692"/>
    </source>
</evidence>
<accession>A0A173LL63</accession>
<sequence length="337" mass="33994">MTSRTTTATRPITRWAAFVALLAGLLLLSAIASLLLGARAIPLGDLWTVLTQGPGVGSDEGTVVWGLRFPRTVLAAAAGASLAVAGAFAQSWTRNPLADPGIIGLTAGASFFVAIFFTLGLSSSAWTAVAAIIGAAITAAVVVAATRKAKDSLTLILVGVGLSWALTSAATLLALQSDRIFDGMRQWNVGSTVGKDGGDITIAVAGLVIGLILASLTCRPMDILALGDDAASGLGSSPNTTRALAGLVVVTFAGMATAAVGPIVFVGFAAPHLVRPFTGPTLSRMYIPVAFAGAILTVVADIIGRLVMRPGELEVSIVLAIVGAPFLIAAVVKGIAK</sequence>
<evidence type="ECO:0000256" key="6">
    <source>
        <dbReference type="ARBA" id="ARBA00022989"/>
    </source>
</evidence>
<dbReference type="AlphaFoldDB" id="A0A173LL63"/>
<feature type="transmembrane region" description="Helical" evidence="8">
    <location>
        <begin position="101"/>
        <end position="119"/>
    </location>
</feature>
<dbReference type="Gene3D" id="1.10.3470.10">
    <property type="entry name" value="ABC transporter involved in vitamin B12 uptake, BtuC"/>
    <property type="match status" value="1"/>
</dbReference>
<dbReference type="Proteomes" id="UP000186104">
    <property type="component" value="Chromosome"/>
</dbReference>
<evidence type="ECO:0000256" key="2">
    <source>
        <dbReference type="ARBA" id="ARBA00007935"/>
    </source>
</evidence>
<feature type="transmembrane region" description="Helical" evidence="8">
    <location>
        <begin position="200"/>
        <end position="218"/>
    </location>
</feature>
<feature type="transmembrane region" description="Helical" evidence="8">
    <location>
        <begin position="69"/>
        <end position="89"/>
    </location>
</feature>
<feature type="transmembrane region" description="Helical" evidence="8">
    <location>
        <begin position="125"/>
        <end position="146"/>
    </location>
</feature>
<dbReference type="GO" id="GO:0033214">
    <property type="term" value="P:siderophore-iron import into cell"/>
    <property type="evidence" value="ECO:0007669"/>
    <property type="project" value="TreeGrafter"/>
</dbReference>
<organism evidence="9 10">
    <name type="scientific">Dietzia timorensis</name>
    <dbReference type="NCBI Taxonomy" id="499555"/>
    <lineage>
        <taxon>Bacteria</taxon>
        <taxon>Bacillati</taxon>
        <taxon>Actinomycetota</taxon>
        <taxon>Actinomycetes</taxon>
        <taxon>Mycobacteriales</taxon>
        <taxon>Dietziaceae</taxon>
        <taxon>Dietzia</taxon>
    </lineage>
</organism>
<keyword evidence="7 8" id="KW-0472">Membrane</keyword>
<dbReference type="GO" id="GO:0022857">
    <property type="term" value="F:transmembrane transporter activity"/>
    <property type="evidence" value="ECO:0007669"/>
    <property type="project" value="InterPro"/>
</dbReference>
<dbReference type="EMBL" id="CP015961">
    <property type="protein sequence ID" value="ANI93035.1"/>
    <property type="molecule type" value="Genomic_DNA"/>
</dbReference>